<dbReference type="SUPFAM" id="SSF47413">
    <property type="entry name" value="lambda repressor-like DNA-binding domains"/>
    <property type="match status" value="1"/>
</dbReference>
<dbReference type="SMART" id="SM00530">
    <property type="entry name" value="HTH_XRE"/>
    <property type="match status" value="1"/>
</dbReference>
<keyword evidence="3" id="KW-1185">Reference proteome</keyword>
<dbReference type="Pfam" id="PF13560">
    <property type="entry name" value="HTH_31"/>
    <property type="match status" value="1"/>
</dbReference>
<evidence type="ECO:0000313" key="2">
    <source>
        <dbReference type="EMBL" id="ABY23562.1"/>
    </source>
</evidence>
<dbReference type="EMBL" id="CP000910">
    <property type="protein sequence ID" value="ABY23562.1"/>
    <property type="molecule type" value="Genomic_DNA"/>
</dbReference>
<dbReference type="PANTHER" id="PTHR35010:SF2">
    <property type="entry name" value="BLL4672 PROTEIN"/>
    <property type="match status" value="1"/>
</dbReference>
<accession>A9WN40</accession>
<sequence length="277" mass="30547">MIAMAENLLGEYLRARRAQVSSETLGLPSHGRRRVPGLRREEVATLAGVSVDYYIRLEQGRERHPSVQVLAALSSVLRLESDAQQHLFRLARIVPTFQPAGSVERVSPELLSLLHMWPNNPALVLGRAYDVLAGNQLAYALFEEFSFGPNLLMQIFLAPEGRSFYSDWHKVAANSVAGFRVLHGEFPEDPRIAEVLQTLLTSSPDFVELWARHDAQGKLLESKRFRHRAVGELTLQMNAFAVKAVPGQELIVYRAAPGSASADALTLLGTLVASAAN</sequence>
<dbReference type="CDD" id="cd00093">
    <property type="entry name" value="HTH_XRE"/>
    <property type="match status" value="1"/>
</dbReference>
<dbReference type="InterPro" id="IPR010982">
    <property type="entry name" value="Lambda_DNA-bd_dom_sf"/>
</dbReference>
<evidence type="ECO:0000259" key="1">
    <source>
        <dbReference type="PROSITE" id="PS50943"/>
    </source>
</evidence>
<dbReference type="KEGG" id="rsa:RSal33209_1829"/>
<dbReference type="Proteomes" id="UP000002007">
    <property type="component" value="Chromosome"/>
</dbReference>
<reference evidence="3" key="1">
    <citation type="journal article" date="2008" name="J. Bacteriol.">
        <title>Genome sequence of the fish pathogen Renibacterium salmoninarum suggests reductive evolution away from an environmental Arthrobacter ancestor.</title>
        <authorList>
            <person name="Wiens G.D."/>
            <person name="Rockey D.D."/>
            <person name="Wu Z."/>
            <person name="Chang J."/>
            <person name="Levy R."/>
            <person name="Crane S."/>
            <person name="Chen D.S."/>
            <person name="Capri G.R."/>
            <person name="Burnett J.R."/>
            <person name="Sudheesh P.S."/>
            <person name="Schipma M.J."/>
            <person name="Burd H."/>
            <person name="Bhattacharyya A."/>
            <person name="Rhodes L.D."/>
            <person name="Kaul R."/>
            <person name="Strom M.S."/>
        </authorList>
    </citation>
    <scope>NUCLEOTIDE SEQUENCE [LARGE SCALE GENOMIC DNA]</scope>
    <source>
        <strain evidence="3">ATCC 33209 / DSM 20767 / JCM 11484 / NBRC 15589 / NCIMB 2235</strain>
    </source>
</reference>
<dbReference type="HOGENOM" id="CLU_057862_1_0_11"/>
<dbReference type="eggNOG" id="COG1396">
    <property type="taxonomic scope" value="Bacteria"/>
</dbReference>
<protein>
    <submittedName>
        <fullName evidence="2">Transcriptional regulator, XRE family</fullName>
    </submittedName>
</protein>
<feature type="domain" description="HTH cro/C1-type" evidence="1">
    <location>
        <begin position="37"/>
        <end position="84"/>
    </location>
</feature>
<gene>
    <name evidence="2" type="ordered locus">RSal33209_1829</name>
</gene>
<dbReference type="PROSITE" id="PS50943">
    <property type="entry name" value="HTH_CROC1"/>
    <property type="match status" value="1"/>
</dbReference>
<dbReference type="InterPro" id="IPR041413">
    <property type="entry name" value="MLTR_LBD"/>
</dbReference>
<dbReference type="Pfam" id="PF17765">
    <property type="entry name" value="MLTR_LBD"/>
    <property type="match status" value="1"/>
</dbReference>
<proteinExistence type="predicted"/>
<dbReference type="Gene3D" id="1.10.260.40">
    <property type="entry name" value="lambda repressor-like DNA-binding domains"/>
    <property type="match status" value="1"/>
</dbReference>
<dbReference type="AlphaFoldDB" id="A9WN40"/>
<organism evidence="2 3">
    <name type="scientific">Renibacterium salmoninarum (strain ATCC 33209 / DSM 20767 / JCM 11484 / NBRC 15589 / NCIMB 2235)</name>
    <dbReference type="NCBI Taxonomy" id="288705"/>
    <lineage>
        <taxon>Bacteria</taxon>
        <taxon>Bacillati</taxon>
        <taxon>Actinomycetota</taxon>
        <taxon>Actinomycetes</taxon>
        <taxon>Micrococcales</taxon>
        <taxon>Micrococcaceae</taxon>
        <taxon>Renibacterium</taxon>
    </lineage>
</organism>
<evidence type="ECO:0000313" key="3">
    <source>
        <dbReference type="Proteomes" id="UP000002007"/>
    </source>
</evidence>
<dbReference type="GO" id="GO:0003677">
    <property type="term" value="F:DNA binding"/>
    <property type="evidence" value="ECO:0007669"/>
    <property type="project" value="InterPro"/>
</dbReference>
<name>A9WN40_RENSM</name>
<dbReference type="PANTHER" id="PTHR35010">
    <property type="entry name" value="BLL4672 PROTEIN-RELATED"/>
    <property type="match status" value="1"/>
</dbReference>
<dbReference type="STRING" id="288705.RSal33209_1829"/>
<dbReference type="Gene3D" id="3.30.450.180">
    <property type="match status" value="1"/>
</dbReference>
<dbReference type="InterPro" id="IPR001387">
    <property type="entry name" value="Cro/C1-type_HTH"/>
</dbReference>